<name>A0ABV6XXA7_9ACTN</name>
<evidence type="ECO:0000313" key="1">
    <source>
        <dbReference type="EMBL" id="MFC1442879.1"/>
    </source>
</evidence>
<dbReference type="RefSeq" id="WP_380567969.1">
    <property type="nucleotide sequence ID" value="NZ_JBEUKS010000014.1"/>
</dbReference>
<evidence type="ECO:0000313" key="2">
    <source>
        <dbReference type="Proteomes" id="UP001592581"/>
    </source>
</evidence>
<sequence length="138" mass="15886">MQGPRHIFGHFTATRTRWMYDDEGSPIEEPEQITGWVDWGWNSRLLHESRNYVRPYVTLSEDDPDLYDEIRDAFNLLPGGPTSEGSRGTYYAADTYSPIDGDDCHFSYALHFTCKYLGLKGWVEEPWEPDMSKVAANA</sequence>
<comment type="caution">
    <text evidence="1">The sequence shown here is derived from an EMBL/GenBank/DDBJ whole genome shotgun (WGS) entry which is preliminary data.</text>
</comment>
<proteinExistence type="predicted"/>
<reference evidence="1 2" key="1">
    <citation type="submission" date="2024-06" db="EMBL/GenBank/DDBJ databases">
        <authorList>
            <person name="Lee S.D."/>
        </authorList>
    </citation>
    <scope>NUCLEOTIDE SEQUENCE [LARGE SCALE GENOMIC DNA]</scope>
    <source>
        <strain evidence="1 2">N1-10</strain>
    </source>
</reference>
<dbReference type="Proteomes" id="UP001592581">
    <property type="component" value="Unassembled WGS sequence"/>
</dbReference>
<keyword evidence="2" id="KW-1185">Reference proteome</keyword>
<accession>A0ABV6XXA7</accession>
<organism evidence="1 2">
    <name type="scientific">Streptacidiphilus jeojiensis</name>
    <dbReference type="NCBI Taxonomy" id="3229225"/>
    <lineage>
        <taxon>Bacteria</taxon>
        <taxon>Bacillati</taxon>
        <taxon>Actinomycetota</taxon>
        <taxon>Actinomycetes</taxon>
        <taxon>Kitasatosporales</taxon>
        <taxon>Streptomycetaceae</taxon>
        <taxon>Streptacidiphilus</taxon>
    </lineage>
</organism>
<gene>
    <name evidence="1" type="ORF">ABUW04_31990</name>
</gene>
<dbReference type="EMBL" id="JBEUKS010000014">
    <property type="protein sequence ID" value="MFC1442879.1"/>
    <property type="molecule type" value="Genomic_DNA"/>
</dbReference>
<protein>
    <submittedName>
        <fullName evidence="1">Uncharacterized protein</fullName>
    </submittedName>
</protein>